<gene>
    <name evidence="1" type="ORF">CLIB1444_19S00628</name>
</gene>
<dbReference type="EMBL" id="CALSDN010000019">
    <property type="protein sequence ID" value="CAH6723730.1"/>
    <property type="molecule type" value="Genomic_DNA"/>
</dbReference>
<name>A0ACA9YG22_9ASCO</name>
<evidence type="ECO:0000313" key="1">
    <source>
        <dbReference type="EMBL" id="CAH6723730.1"/>
    </source>
</evidence>
<reference evidence="1" key="1">
    <citation type="submission" date="2022-06" db="EMBL/GenBank/DDBJ databases">
        <authorList>
            <person name="Legras J.-L."/>
            <person name="Devillers H."/>
            <person name="Grondin C."/>
        </authorList>
    </citation>
    <scope>NUCLEOTIDE SEQUENCE</scope>
    <source>
        <strain evidence="1">CLIB 1444</strain>
    </source>
</reference>
<proteinExistence type="predicted"/>
<protein>
    <submittedName>
        <fullName evidence="1">Uncharacterized protein</fullName>
    </submittedName>
</protein>
<sequence>MKLENAKPTGFELPVGRTALIMIDMQRDFVEKGGYGYLQCNSDEVFSQVSNIIEPCKKVLKAARTLGITLIHTREGHERDLRDLPPSKKLRQYHANPKNFPLLIGDDGPMGKLLVRGEYGHDIIDALKPLPHEIVVDKPGKGTFFNTDIHQILVTRGLTHILLCGVTTECCVATTFREANDHGFECCTLVDCTNGFNDNIVTESLNMFCAYDGLLGYIGNGKELVGLAEAGKSLSADVEGSEMFKILNDNEYKNTFYDVPFSTRGFQGDSNLVKSILAKGGKLTENGVFTLAVDNGDIETDKIAFTPSSGMMSLHNSDHSLYSSVCVLANTIEEAKYVFVNERWFDEDDEISKHHYEYPIKHIDYRGAPVQYSSQIGDFKGQAVDFDWSLFDSVYDHKNLIKSHDQTRDLLIKRRKIINQFQPVGAPKVLIVPATIKYTTICRLLGFPSIIVKDKMFISEFGLDGMLLDITKKCI</sequence>
<keyword evidence="2" id="KW-1185">Reference proteome</keyword>
<organism evidence="1 2">
    <name type="scientific">[Candida] jaroonii</name>
    <dbReference type="NCBI Taxonomy" id="467808"/>
    <lineage>
        <taxon>Eukaryota</taxon>
        <taxon>Fungi</taxon>
        <taxon>Dikarya</taxon>
        <taxon>Ascomycota</taxon>
        <taxon>Saccharomycotina</taxon>
        <taxon>Pichiomycetes</taxon>
        <taxon>Debaryomycetaceae</taxon>
        <taxon>Yamadazyma</taxon>
    </lineage>
</organism>
<dbReference type="Proteomes" id="UP001152531">
    <property type="component" value="Unassembled WGS sequence"/>
</dbReference>
<evidence type="ECO:0000313" key="2">
    <source>
        <dbReference type="Proteomes" id="UP001152531"/>
    </source>
</evidence>
<accession>A0ACA9YG22</accession>
<comment type="caution">
    <text evidence="1">The sequence shown here is derived from an EMBL/GenBank/DDBJ whole genome shotgun (WGS) entry which is preliminary data.</text>
</comment>